<dbReference type="GO" id="GO:0000105">
    <property type="term" value="P:L-histidine biosynthetic process"/>
    <property type="evidence" value="ECO:0007669"/>
    <property type="project" value="UniProtKB-UniRule"/>
</dbReference>
<proteinExistence type="inferred from homology"/>
<evidence type="ECO:0000256" key="3">
    <source>
        <dbReference type="ARBA" id="ARBA00005169"/>
    </source>
</evidence>
<name>A4GIE4_9BACT</name>
<keyword evidence="10 11" id="KW-0368">Histidine biosynthesis</keyword>
<comment type="similarity">
    <text evidence="6">In the N-terminal section; belongs to the PRA-CH family.</text>
</comment>
<keyword evidence="11" id="KW-0460">Magnesium</keyword>
<comment type="pathway">
    <text evidence="4">Amino-acid biosynthesis; L-histidine biosynthesis; L-histidine from 5-phospho-alpha-D-ribose 1-diphosphate: step 2/9.</text>
</comment>
<comment type="catalytic activity">
    <reaction evidence="2">
        <text>1-(5-phospho-beta-D-ribosyl)-ATP + H2O = 1-(5-phospho-beta-D-ribosyl)-5'-AMP + diphosphate + H(+)</text>
        <dbReference type="Rhea" id="RHEA:22828"/>
        <dbReference type="ChEBI" id="CHEBI:15377"/>
        <dbReference type="ChEBI" id="CHEBI:15378"/>
        <dbReference type="ChEBI" id="CHEBI:33019"/>
        <dbReference type="ChEBI" id="CHEBI:59457"/>
        <dbReference type="ChEBI" id="CHEBI:73183"/>
        <dbReference type="EC" id="3.6.1.31"/>
    </reaction>
</comment>
<dbReference type="Pfam" id="PF01502">
    <property type="entry name" value="PRA-CH"/>
    <property type="match status" value="1"/>
</dbReference>
<evidence type="ECO:0000256" key="4">
    <source>
        <dbReference type="ARBA" id="ARBA00005204"/>
    </source>
</evidence>
<evidence type="ECO:0000256" key="10">
    <source>
        <dbReference type="ARBA" id="ARBA00023102"/>
    </source>
</evidence>
<organism evidence="13">
    <name type="scientific">uncultured marine bacterium HF10_19P19</name>
    <dbReference type="NCBI Taxonomy" id="413067"/>
    <lineage>
        <taxon>Bacteria</taxon>
        <taxon>environmental samples</taxon>
    </lineage>
</organism>
<dbReference type="PANTHER" id="PTHR42945:SF1">
    <property type="entry name" value="HISTIDINE BIOSYNTHESIS BIFUNCTIONAL PROTEIN HIS7"/>
    <property type="match status" value="1"/>
</dbReference>
<sequence>MTDIPPLPETLQFTADGLIPAIAQQFDTGEVLMMAWMNKNSLAETLATGRICYWSRSRRSLWRKGDTSGHIQKLIELRYDCDADSILVLVDQSGAACHEGTRSCFTRRLEIDGSISEAETAYPTKIDESARQ</sequence>
<comment type="function">
    <text evidence="11">Catalyzes the hydrolysis of the adenine ring of phosphoribosyl-AMP.</text>
</comment>
<dbReference type="GO" id="GO:0000287">
    <property type="term" value="F:magnesium ion binding"/>
    <property type="evidence" value="ECO:0007669"/>
    <property type="project" value="UniProtKB-UniRule"/>
</dbReference>
<comment type="subcellular location">
    <subcellularLocation>
        <location evidence="11">Cytoplasm</location>
    </subcellularLocation>
</comment>
<reference evidence="13" key="2">
    <citation type="journal article" date="2007" name="Proc. Natl. Acad. Sci. U.S.A.">
        <title>Proteorhodopsin photosystem gene expression enables photophosphorylation in a heterologous host.</title>
        <authorList>
            <person name="Martinez A."/>
            <person name="Bradley A.S."/>
            <person name="Waldbauer J.R."/>
            <person name="Summons R.E."/>
            <person name="Delong E.F."/>
        </authorList>
    </citation>
    <scope>NUCLEOTIDE SEQUENCE</scope>
</reference>
<feature type="domain" description="Phosphoribosyl-AMP cyclohydrolase" evidence="12">
    <location>
        <begin position="33"/>
        <end position="106"/>
    </location>
</feature>
<feature type="binding site" evidence="11">
    <location>
        <position position="80"/>
    </location>
    <ligand>
        <name>Mg(2+)</name>
        <dbReference type="ChEBI" id="CHEBI:18420"/>
    </ligand>
</feature>
<keyword evidence="11" id="KW-0479">Metal-binding</keyword>
<feature type="binding site" evidence="11">
    <location>
        <position position="81"/>
    </location>
    <ligand>
        <name>Zn(2+)</name>
        <dbReference type="ChEBI" id="CHEBI:29105"/>
        <note>ligand shared between dimeric partners</note>
    </ligand>
</feature>
<evidence type="ECO:0000256" key="9">
    <source>
        <dbReference type="ARBA" id="ARBA00022801"/>
    </source>
</evidence>
<feature type="binding site" evidence="11">
    <location>
        <position position="84"/>
    </location>
    <ligand>
        <name>Mg(2+)</name>
        <dbReference type="ChEBI" id="CHEBI:18420"/>
    </ligand>
</feature>
<feature type="binding site" evidence="11">
    <location>
        <position position="97"/>
    </location>
    <ligand>
        <name>Zn(2+)</name>
        <dbReference type="ChEBI" id="CHEBI:29105"/>
        <note>ligand shared between dimeric partners</note>
    </ligand>
</feature>
<dbReference type="UniPathway" id="UPA00031">
    <property type="reaction ID" value="UER00008"/>
</dbReference>
<keyword evidence="9 11" id="KW-0378">Hydrolase</keyword>
<evidence type="ECO:0000256" key="7">
    <source>
        <dbReference type="ARBA" id="ARBA00022490"/>
    </source>
</evidence>
<gene>
    <name evidence="11" type="primary">hisI</name>
    <name evidence="13" type="ORF">ALOHA_HF1019P19.17c</name>
</gene>
<dbReference type="GO" id="GO:0004636">
    <property type="term" value="F:phosphoribosyl-ATP diphosphatase activity"/>
    <property type="evidence" value="ECO:0007669"/>
    <property type="project" value="UniProtKB-EC"/>
</dbReference>
<evidence type="ECO:0000256" key="11">
    <source>
        <dbReference type="HAMAP-Rule" id="MF_01021"/>
    </source>
</evidence>
<keyword evidence="7 11" id="KW-0963">Cytoplasm</keyword>
<comment type="pathway">
    <text evidence="3 11">Amino-acid biosynthesis; L-histidine biosynthesis; L-histidine from 5-phospho-alpha-D-ribose 1-diphosphate: step 3/9.</text>
</comment>
<comment type="cofactor">
    <cofactor evidence="11">
        <name>Mg(2+)</name>
        <dbReference type="ChEBI" id="CHEBI:18420"/>
    </cofactor>
    <text evidence="11">Binds 1 Mg(2+) ion per subunit.</text>
</comment>
<reference evidence="13" key="1">
    <citation type="journal article" date="2007" name="Environ. Microbiol.">
        <title>Proteorhodopsin photosystem gene clusters exhibit co-evolutionary trends and shared ancestry among diverse marine microbial phyla.</title>
        <authorList>
            <person name="McCarren J."/>
            <person name="Delong E.F."/>
        </authorList>
    </citation>
    <scope>NUCLEOTIDE SEQUENCE</scope>
</reference>
<dbReference type="NCBIfam" id="NF000768">
    <property type="entry name" value="PRK00051.1"/>
    <property type="match status" value="1"/>
</dbReference>
<dbReference type="InterPro" id="IPR002496">
    <property type="entry name" value="PRib_AMP_CycHydrolase_dom"/>
</dbReference>
<evidence type="ECO:0000256" key="2">
    <source>
        <dbReference type="ARBA" id="ARBA00001460"/>
    </source>
</evidence>
<dbReference type="GO" id="GO:0008270">
    <property type="term" value="F:zinc ion binding"/>
    <property type="evidence" value="ECO:0007669"/>
    <property type="project" value="UniProtKB-UniRule"/>
</dbReference>
<evidence type="ECO:0000256" key="6">
    <source>
        <dbReference type="ARBA" id="ARBA00008299"/>
    </source>
</evidence>
<comment type="catalytic activity">
    <reaction evidence="1 11">
        <text>1-(5-phospho-beta-D-ribosyl)-5'-AMP + H2O = 1-(5-phospho-beta-D-ribosyl)-5-[(5-phospho-beta-D-ribosylamino)methylideneamino]imidazole-4-carboxamide</text>
        <dbReference type="Rhea" id="RHEA:20049"/>
        <dbReference type="ChEBI" id="CHEBI:15377"/>
        <dbReference type="ChEBI" id="CHEBI:58435"/>
        <dbReference type="ChEBI" id="CHEBI:59457"/>
        <dbReference type="EC" id="3.5.4.19"/>
    </reaction>
</comment>
<evidence type="ECO:0000259" key="12">
    <source>
        <dbReference type="Pfam" id="PF01502"/>
    </source>
</evidence>
<dbReference type="FunFam" id="3.10.20.810:FF:000001">
    <property type="entry name" value="Histidine biosynthesis bifunctional protein HisIE"/>
    <property type="match status" value="1"/>
</dbReference>
<keyword evidence="8 11" id="KW-0028">Amino-acid biosynthesis</keyword>
<evidence type="ECO:0000313" key="13">
    <source>
        <dbReference type="EMBL" id="ABL60954.1"/>
    </source>
</evidence>
<accession>A4GIE4</accession>
<dbReference type="SUPFAM" id="SSF141734">
    <property type="entry name" value="HisI-like"/>
    <property type="match status" value="1"/>
</dbReference>
<dbReference type="GO" id="GO:0005737">
    <property type="term" value="C:cytoplasm"/>
    <property type="evidence" value="ECO:0007669"/>
    <property type="project" value="UniProtKB-SubCell"/>
</dbReference>
<dbReference type="PANTHER" id="PTHR42945">
    <property type="entry name" value="HISTIDINE BIOSYNTHESIS BIFUNCTIONAL PROTEIN"/>
    <property type="match status" value="1"/>
</dbReference>
<dbReference type="GO" id="GO:0004635">
    <property type="term" value="F:phosphoribosyl-AMP cyclohydrolase activity"/>
    <property type="evidence" value="ECO:0007669"/>
    <property type="project" value="UniProtKB-UniRule"/>
</dbReference>
<comment type="similarity">
    <text evidence="11">Belongs to the PRA-CH family.</text>
</comment>
<evidence type="ECO:0000256" key="5">
    <source>
        <dbReference type="ARBA" id="ARBA00007731"/>
    </source>
</evidence>
<comment type="subunit">
    <text evidence="11">Homodimer.</text>
</comment>
<dbReference type="HAMAP" id="MF_01021">
    <property type="entry name" value="HisI"/>
    <property type="match status" value="1"/>
</dbReference>
<keyword evidence="11" id="KW-0862">Zinc</keyword>
<dbReference type="EMBL" id="EF100190">
    <property type="protein sequence ID" value="ABL60954.1"/>
    <property type="molecule type" value="Genomic_DNA"/>
</dbReference>
<protein>
    <recommendedName>
        <fullName evidence="11">Phosphoribosyl-AMP cyclohydrolase</fullName>
        <shortName evidence="11">PRA-CH</shortName>
        <ecNumber evidence="11">3.5.4.19</ecNumber>
    </recommendedName>
</protein>
<comment type="similarity">
    <text evidence="5">In the C-terminal section; belongs to the PRA-PH family.</text>
</comment>
<evidence type="ECO:0000256" key="8">
    <source>
        <dbReference type="ARBA" id="ARBA00022605"/>
    </source>
</evidence>
<dbReference type="InterPro" id="IPR026660">
    <property type="entry name" value="PRA-CH"/>
</dbReference>
<feature type="binding site" evidence="11">
    <location>
        <position position="82"/>
    </location>
    <ligand>
        <name>Mg(2+)</name>
        <dbReference type="ChEBI" id="CHEBI:18420"/>
    </ligand>
</feature>
<dbReference type="EC" id="3.5.4.19" evidence="11"/>
<dbReference type="Gene3D" id="3.10.20.810">
    <property type="entry name" value="Phosphoribosyl-AMP cyclohydrolase"/>
    <property type="match status" value="1"/>
</dbReference>
<comment type="cofactor">
    <cofactor evidence="11">
        <name>Zn(2+)</name>
        <dbReference type="ChEBI" id="CHEBI:29105"/>
    </cofactor>
    <text evidence="11">Binds 1 zinc ion per subunit.</text>
</comment>
<evidence type="ECO:0000256" key="1">
    <source>
        <dbReference type="ARBA" id="ARBA00000024"/>
    </source>
</evidence>
<dbReference type="InterPro" id="IPR038019">
    <property type="entry name" value="PRib_AMP_CycHydrolase_sf"/>
</dbReference>
<dbReference type="AlphaFoldDB" id="A4GIE4"/>
<feature type="binding site" evidence="11">
    <location>
        <position position="104"/>
    </location>
    <ligand>
        <name>Zn(2+)</name>
        <dbReference type="ChEBI" id="CHEBI:29105"/>
        <note>ligand shared between dimeric partners</note>
    </ligand>
</feature>